<gene>
    <name evidence="3" type="ORF">AW06_002717</name>
</gene>
<feature type="transmembrane region" description="Helical" evidence="2">
    <location>
        <begin position="290"/>
        <end position="307"/>
    </location>
</feature>
<protein>
    <submittedName>
        <fullName evidence="3">Spermidine synthase</fullName>
    </submittedName>
</protein>
<reference evidence="3" key="1">
    <citation type="submission" date="2014-02" db="EMBL/GenBank/DDBJ databases">
        <title>Expanding our view of genomic diversity in Candidatus Accumulibacter clades.</title>
        <authorList>
            <person name="Skennerton C.T."/>
            <person name="Barr J.J."/>
            <person name="Slater F.R."/>
            <person name="Bond P.L."/>
            <person name="Tyson G.W."/>
        </authorList>
    </citation>
    <scope>NUCLEOTIDE SEQUENCE [LARGE SCALE GENOMIC DNA]</scope>
</reference>
<dbReference type="NCBIfam" id="NF037959">
    <property type="entry name" value="MFS_SpdSyn"/>
    <property type="match status" value="1"/>
</dbReference>
<dbReference type="PANTHER" id="PTHR43317:SF1">
    <property type="entry name" value="THERMOSPERMINE SYNTHASE ACAULIS5"/>
    <property type="match status" value="1"/>
</dbReference>
<evidence type="ECO:0000313" key="4">
    <source>
        <dbReference type="Proteomes" id="UP000021315"/>
    </source>
</evidence>
<feature type="transmembrane region" description="Helical" evidence="2">
    <location>
        <begin position="122"/>
        <end position="141"/>
    </location>
</feature>
<feature type="transmembrane region" description="Helical" evidence="2">
    <location>
        <begin position="405"/>
        <end position="425"/>
    </location>
</feature>
<feature type="transmembrane region" description="Helical" evidence="2">
    <location>
        <begin position="194"/>
        <end position="213"/>
    </location>
</feature>
<keyword evidence="1" id="KW-0620">Polyamine biosynthesis</keyword>
<feature type="transmembrane region" description="Helical" evidence="2">
    <location>
        <begin position="162"/>
        <end position="182"/>
    </location>
</feature>
<feature type="transmembrane region" description="Helical" evidence="2">
    <location>
        <begin position="378"/>
        <end position="398"/>
    </location>
</feature>
<evidence type="ECO:0000256" key="1">
    <source>
        <dbReference type="ARBA" id="ARBA00023115"/>
    </source>
</evidence>
<name>A0A080M6T7_9PROT</name>
<organism evidence="3 4">
    <name type="scientific">Candidatus Accumulibacter cognatus</name>
    <dbReference type="NCBI Taxonomy" id="2954383"/>
    <lineage>
        <taxon>Bacteria</taxon>
        <taxon>Pseudomonadati</taxon>
        <taxon>Pseudomonadota</taxon>
        <taxon>Betaproteobacteria</taxon>
        <taxon>Candidatus Accumulibacter</taxon>
    </lineage>
</organism>
<feature type="transmembrane region" description="Helical" evidence="2">
    <location>
        <begin position="267"/>
        <end position="285"/>
    </location>
</feature>
<sequence>MRRRQRRTPRHRSADRSAQASKVSMISFATTVFLSAFLLFQIQPIIAKMILPWFGGSSSVWSTCLVFFQAELLLGYLYVHLLHEWLSPRRQNVVHAVLLLLSLATLPVIADPAWKEAAFAHPTWNVLVVLASAVGMPYLLLSTTGPLMQAWYARSFTSLMPYRLYALSNLASMLALLSYPVLVEPYFPVFEQAWAWSVAYALFVLACLGSAWQSWKGVASEVERPHADAAPRPAWSECLLWVGLAMTASILLLAMTRHLTQDVAPIPFLWVLPLSLYLLSFILCFDAPRYYYRPGFLVALPIALLALDRVLDGGSLPVPILIAAMSLSLFIFCMVCHGELVRRRPAVRHLTLFYLMLSIGGALGGSFVGLLAPAVFEAYFELPIGLFLCALLVVIVLWHDLKPAWRWLLAVVLLAYGCRLVGISVDYVQDYRHVLRNFYGQLRVLDKNDEALGLKRTMLHGEIYHGEQFISPAYNRRPTAYYCEKSGIGQALLNLAIDRPRKIGVLGLGAGTLASYGRPGDEMRMYEINEQVLDLARRDFSYLADSAAQIVPVLGDGRLMLESEAVQHFDLLAIDAFSGDSIPTHLLTIEAIRAYLRHIKNEGVLAMHITNRYLDLRPVVAAAARQLDMHALIVTLDADADDAFCRDSVWVMMARPEAALGLQEKIRGAAPLVPRPGFAVWTDGFSNLLKILK</sequence>
<keyword evidence="4" id="KW-1185">Reference proteome</keyword>
<dbReference type="PANTHER" id="PTHR43317">
    <property type="entry name" value="THERMOSPERMINE SYNTHASE ACAULIS5"/>
    <property type="match status" value="1"/>
</dbReference>
<keyword evidence="2" id="KW-0472">Membrane</keyword>
<dbReference type="AlphaFoldDB" id="A0A080M6T7"/>
<dbReference type="EMBL" id="JDST02000060">
    <property type="protein sequence ID" value="KFB76195.1"/>
    <property type="molecule type" value="Genomic_DNA"/>
</dbReference>
<evidence type="ECO:0000313" key="3">
    <source>
        <dbReference type="EMBL" id="KFB76195.1"/>
    </source>
</evidence>
<feature type="transmembrane region" description="Helical" evidence="2">
    <location>
        <begin position="234"/>
        <end position="255"/>
    </location>
</feature>
<dbReference type="Proteomes" id="UP000021315">
    <property type="component" value="Unassembled WGS sequence"/>
</dbReference>
<keyword evidence="2" id="KW-1133">Transmembrane helix</keyword>
<dbReference type="GO" id="GO:0006596">
    <property type="term" value="P:polyamine biosynthetic process"/>
    <property type="evidence" value="ECO:0007669"/>
    <property type="project" value="UniProtKB-KW"/>
</dbReference>
<accession>A0A080M6T7</accession>
<dbReference type="STRING" id="1453999.AW06_002717"/>
<feature type="transmembrane region" description="Helical" evidence="2">
    <location>
        <begin position="20"/>
        <end position="40"/>
    </location>
</feature>
<comment type="caution">
    <text evidence="3">The sequence shown here is derived from an EMBL/GenBank/DDBJ whole genome shotgun (WGS) entry which is preliminary data.</text>
</comment>
<feature type="transmembrane region" description="Helical" evidence="2">
    <location>
        <begin position="93"/>
        <end position="110"/>
    </location>
</feature>
<feature type="transmembrane region" description="Helical" evidence="2">
    <location>
        <begin position="352"/>
        <end position="372"/>
    </location>
</feature>
<dbReference type="InterPro" id="IPR029063">
    <property type="entry name" value="SAM-dependent_MTases_sf"/>
</dbReference>
<keyword evidence="2" id="KW-0812">Transmembrane</keyword>
<proteinExistence type="predicted"/>
<dbReference type="SUPFAM" id="SSF53335">
    <property type="entry name" value="S-adenosyl-L-methionine-dependent methyltransferases"/>
    <property type="match status" value="1"/>
</dbReference>
<evidence type="ECO:0000256" key="2">
    <source>
        <dbReference type="SAM" id="Phobius"/>
    </source>
</evidence>
<dbReference type="Gene3D" id="3.40.50.150">
    <property type="entry name" value="Vaccinia Virus protein VP39"/>
    <property type="match status" value="1"/>
</dbReference>
<feature type="transmembrane region" description="Helical" evidence="2">
    <location>
        <begin position="319"/>
        <end position="340"/>
    </location>
</feature>
<feature type="transmembrane region" description="Helical" evidence="2">
    <location>
        <begin position="60"/>
        <end position="81"/>
    </location>
</feature>